<reference evidence="1" key="1">
    <citation type="submission" date="2013-08" db="EMBL/GenBank/DDBJ databases">
        <authorList>
            <person name="Mendez C."/>
            <person name="Richter M."/>
            <person name="Ferrer M."/>
            <person name="Sanchez J."/>
        </authorList>
    </citation>
    <scope>NUCLEOTIDE SEQUENCE</scope>
</reference>
<sequence length="73" mass="7904">APSPLAMWARRQAHETTVHRVDAQQAAGVTVVPVHPDLAADGIEELLFGFYRRAGRSDGEPDGRIGLEATDRP</sequence>
<dbReference type="AlphaFoldDB" id="T1B388"/>
<dbReference type="EMBL" id="AUZZ01001441">
    <property type="protein sequence ID" value="EQD64342.1"/>
    <property type="molecule type" value="Genomic_DNA"/>
</dbReference>
<reference evidence="1" key="2">
    <citation type="journal article" date="2014" name="ISME J.">
        <title>Microbial stratification in low pH oxic and suboxic macroscopic growths along an acid mine drainage.</title>
        <authorList>
            <person name="Mendez-Garcia C."/>
            <person name="Mesa V."/>
            <person name="Sprenger R.R."/>
            <person name="Richter M."/>
            <person name="Diez M.S."/>
            <person name="Solano J."/>
            <person name="Bargiela R."/>
            <person name="Golyshina O.V."/>
            <person name="Manteca A."/>
            <person name="Ramos J.L."/>
            <person name="Gallego J.R."/>
            <person name="Llorente I."/>
            <person name="Martins Dos Santos V.A."/>
            <person name="Jensen O.N."/>
            <person name="Pelaez A.I."/>
            <person name="Sanchez J."/>
            <person name="Ferrer M."/>
        </authorList>
    </citation>
    <scope>NUCLEOTIDE SEQUENCE</scope>
</reference>
<gene>
    <name evidence="1" type="ORF">B2A_02053</name>
</gene>
<name>T1B388_9ZZZZ</name>
<comment type="caution">
    <text evidence="1">The sequence shown here is derived from an EMBL/GenBank/DDBJ whole genome shotgun (WGS) entry which is preliminary data.</text>
</comment>
<proteinExistence type="predicted"/>
<dbReference type="PANTHER" id="PTHR40758:SF1">
    <property type="entry name" value="CONSERVED PROTEIN"/>
    <property type="match status" value="1"/>
</dbReference>
<dbReference type="PANTHER" id="PTHR40758">
    <property type="entry name" value="CONSERVED PROTEIN"/>
    <property type="match status" value="1"/>
</dbReference>
<protein>
    <submittedName>
        <fullName evidence="1">Protein containing DUF1503</fullName>
    </submittedName>
</protein>
<accession>T1B388</accession>
<feature type="non-terminal residue" evidence="1">
    <location>
        <position position="1"/>
    </location>
</feature>
<organism evidence="1">
    <name type="scientific">mine drainage metagenome</name>
    <dbReference type="NCBI Taxonomy" id="410659"/>
    <lineage>
        <taxon>unclassified sequences</taxon>
        <taxon>metagenomes</taxon>
        <taxon>ecological metagenomes</taxon>
    </lineage>
</organism>
<dbReference type="GO" id="GO:0005886">
    <property type="term" value="C:plasma membrane"/>
    <property type="evidence" value="ECO:0007669"/>
    <property type="project" value="TreeGrafter"/>
</dbReference>
<evidence type="ECO:0000313" key="1">
    <source>
        <dbReference type="EMBL" id="EQD64342.1"/>
    </source>
</evidence>